<comment type="caution">
    <text evidence="1">The sequence shown here is derived from an EMBL/GenBank/DDBJ whole genome shotgun (WGS) entry which is preliminary data.</text>
</comment>
<organism evidence="1 2">
    <name type="scientific">Candidatus Magnetoglobus multicellularis str. Araruama</name>
    <dbReference type="NCBI Taxonomy" id="890399"/>
    <lineage>
        <taxon>Bacteria</taxon>
        <taxon>Pseudomonadati</taxon>
        <taxon>Thermodesulfobacteriota</taxon>
        <taxon>Desulfobacteria</taxon>
        <taxon>Desulfobacterales</taxon>
        <taxon>Desulfobacteraceae</taxon>
        <taxon>Candidatus Magnetoglobus</taxon>
    </lineage>
</organism>
<evidence type="ECO:0000313" key="2">
    <source>
        <dbReference type="Proteomes" id="UP000189670"/>
    </source>
</evidence>
<reference evidence="2" key="1">
    <citation type="submission" date="2012-11" db="EMBL/GenBank/DDBJ databases">
        <authorList>
            <person name="Lucero-Rivera Y.E."/>
            <person name="Tovar-Ramirez D."/>
        </authorList>
    </citation>
    <scope>NUCLEOTIDE SEQUENCE [LARGE SCALE GENOMIC DNA]</scope>
    <source>
        <strain evidence="2">Araruama</strain>
    </source>
</reference>
<dbReference type="EMBL" id="ATBP01001126">
    <property type="protein sequence ID" value="ETR67993.1"/>
    <property type="molecule type" value="Genomic_DNA"/>
</dbReference>
<proteinExistence type="predicted"/>
<dbReference type="Proteomes" id="UP000189670">
    <property type="component" value="Unassembled WGS sequence"/>
</dbReference>
<gene>
    <name evidence="1" type="ORF">OMM_10985</name>
</gene>
<evidence type="ECO:0000313" key="1">
    <source>
        <dbReference type="EMBL" id="ETR67993.1"/>
    </source>
</evidence>
<name>A0A1V1NZJ5_9BACT</name>
<protein>
    <submittedName>
        <fullName evidence="1">Uncharacterized protein</fullName>
    </submittedName>
</protein>
<dbReference type="AlphaFoldDB" id="A0A1V1NZJ5"/>
<accession>A0A1V1NZJ5</accession>
<sequence length="125" mass="15812">MLNESEKYDILKRIIWDYQIESKDIYDFITCKQNNLYHFTREMLYTRILERLSWYEILDCFSIDIVKQMLDKRIINSLRTQSMREKYDYTRRLLFNETLPVSKWYNRDIQRNRYPLLSNRWYCHK</sequence>